<dbReference type="SMART" id="SM00667">
    <property type="entry name" value="LisH"/>
    <property type="match status" value="1"/>
</dbReference>
<dbReference type="InterPro" id="IPR050618">
    <property type="entry name" value="Ubq-SigPath_Reg"/>
</dbReference>
<feature type="domain" description="CTLH" evidence="1">
    <location>
        <begin position="58"/>
        <end position="115"/>
    </location>
</feature>
<dbReference type="Pfam" id="PF10607">
    <property type="entry name" value="CTLH"/>
    <property type="match status" value="1"/>
</dbReference>
<sequence length="233" mass="27122">MDYNFEEEDWKKKLEKHKLSRNDINNVIMDYLCIEGFKDAAEKFAAESGLKPTIELDSMDERIRVKEALECGKIEEAIHLINEKYPSLLDKDHTLYFRLQQQQMIELIRNQRVEEALQFAQDRLGECAVNDPAVLPEVERTLALLAFDDPEKSPFADLLQLSHRQKVSGEVNAALLRCENRGRDNPKLVQFIKLILLFQEQLDKKRVNFPHMTDFVNAKFETQNGSRRESVGK</sequence>
<name>A0AA88LHT2_ARTSF</name>
<dbReference type="InterPro" id="IPR006595">
    <property type="entry name" value="CTLH_C"/>
</dbReference>
<proteinExistence type="predicted"/>
<dbReference type="AlphaFoldDB" id="A0AA88LHT2"/>
<dbReference type="InterPro" id="IPR024964">
    <property type="entry name" value="CTLH/CRA"/>
</dbReference>
<organism evidence="2 3">
    <name type="scientific">Artemia franciscana</name>
    <name type="common">Brine shrimp</name>
    <name type="synonym">Artemia sanfranciscana</name>
    <dbReference type="NCBI Taxonomy" id="6661"/>
    <lineage>
        <taxon>Eukaryota</taxon>
        <taxon>Metazoa</taxon>
        <taxon>Ecdysozoa</taxon>
        <taxon>Arthropoda</taxon>
        <taxon>Crustacea</taxon>
        <taxon>Branchiopoda</taxon>
        <taxon>Anostraca</taxon>
        <taxon>Artemiidae</taxon>
        <taxon>Artemia</taxon>
    </lineage>
</organism>
<dbReference type="Pfam" id="PF08513">
    <property type="entry name" value="LisH"/>
    <property type="match status" value="1"/>
</dbReference>
<comment type="caution">
    <text evidence="2">The sequence shown here is derived from an EMBL/GenBank/DDBJ whole genome shotgun (WGS) entry which is preliminary data.</text>
</comment>
<keyword evidence="3" id="KW-1185">Reference proteome</keyword>
<dbReference type="PANTHER" id="PTHR12864">
    <property type="entry name" value="RAN BINDING PROTEIN 9-RELATED"/>
    <property type="match status" value="1"/>
</dbReference>
<reference evidence="2" key="1">
    <citation type="submission" date="2023-07" db="EMBL/GenBank/DDBJ databases">
        <title>Chromosome-level genome assembly of Artemia franciscana.</title>
        <authorList>
            <person name="Jo E."/>
        </authorList>
    </citation>
    <scope>NUCLEOTIDE SEQUENCE</scope>
    <source>
        <tissue evidence="2">Whole body</tissue>
    </source>
</reference>
<dbReference type="SMART" id="SM00668">
    <property type="entry name" value="CTLH"/>
    <property type="match status" value="1"/>
</dbReference>
<dbReference type="InterPro" id="IPR006594">
    <property type="entry name" value="LisH"/>
</dbReference>
<dbReference type="PROSITE" id="PS50897">
    <property type="entry name" value="CTLH"/>
    <property type="match status" value="1"/>
</dbReference>
<evidence type="ECO:0000313" key="3">
    <source>
        <dbReference type="Proteomes" id="UP001187531"/>
    </source>
</evidence>
<dbReference type="InterPro" id="IPR013144">
    <property type="entry name" value="CRA_dom"/>
</dbReference>
<dbReference type="PROSITE" id="PS50896">
    <property type="entry name" value="LISH"/>
    <property type="match status" value="1"/>
</dbReference>
<protein>
    <recommendedName>
        <fullName evidence="1">CTLH domain-containing protein</fullName>
    </recommendedName>
</protein>
<gene>
    <name evidence="2" type="ORF">QYM36_002670</name>
</gene>
<dbReference type="SMART" id="SM00757">
    <property type="entry name" value="CRA"/>
    <property type="match status" value="1"/>
</dbReference>
<dbReference type="EMBL" id="JAVRJZ010000005">
    <property type="protein sequence ID" value="KAK2722190.1"/>
    <property type="molecule type" value="Genomic_DNA"/>
</dbReference>
<evidence type="ECO:0000313" key="2">
    <source>
        <dbReference type="EMBL" id="KAK2722190.1"/>
    </source>
</evidence>
<evidence type="ECO:0000259" key="1">
    <source>
        <dbReference type="PROSITE" id="PS50897"/>
    </source>
</evidence>
<accession>A0AA88LHT2</accession>
<dbReference type="Proteomes" id="UP001187531">
    <property type="component" value="Unassembled WGS sequence"/>
</dbReference>